<dbReference type="EMBL" id="VLKM01000001">
    <property type="protein sequence ID" value="TWH98074.1"/>
    <property type="molecule type" value="Genomic_DNA"/>
</dbReference>
<dbReference type="OrthoDB" id="288613at2"/>
<feature type="transmembrane region" description="Helical" evidence="1">
    <location>
        <begin position="75"/>
        <end position="97"/>
    </location>
</feature>
<protein>
    <submittedName>
        <fullName evidence="3">Uncharacterized protein DUF4126</fullName>
    </submittedName>
</protein>
<dbReference type="Pfam" id="PF13548">
    <property type="entry name" value="DUF4126"/>
    <property type="match status" value="1"/>
</dbReference>
<organism evidence="3 4">
    <name type="scientific">Flavobacterium cheniae</name>
    <dbReference type="NCBI Taxonomy" id="295428"/>
    <lineage>
        <taxon>Bacteria</taxon>
        <taxon>Pseudomonadati</taxon>
        <taxon>Bacteroidota</taxon>
        <taxon>Flavobacteriia</taxon>
        <taxon>Flavobacteriales</taxon>
        <taxon>Flavobacteriaceae</taxon>
        <taxon>Flavobacterium</taxon>
    </lineage>
</organism>
<feature type="transmembrane region" description="Helical" evidence="1">
    <location>
        <begin position="152"/>
        <end position="179"/>
    </location>
</feature>
<name>A0A562KRT3_9FLAO</name>
<keyword evidence="4" id="KW-1185">Reference proteome</keyword>
<reference evidence="3 4" key="1">
    <citation type="journal article" date="2015" name="Stand. Genomic Sci.">
        <title>Genomic Encyclopedia of Bacterial and Archaeal Type Strains, Phase III: the genomes of soil and plant-associated and newly described type strains.</title>
        <authorList>
            <person name="Whitman W.B."/>
            <person name="Woyke T."/>
            <person name="Klenk H.P."/>
            <person name="Zhou Y."/>
            <person name="Lilburn T.G."/>
            <person name="Beck B.J."/>
            <person name="De Vos P."/>
            <person name="Vandamme P."/>
            <person name="Eisen J.A."/>
            <person name="Garrity G."/>
            <person name="Hugenholtz P."/>
            <person name="Kyrpides N.C."/>
        </authorList>
    </citation>
    <scope>NUCLEOTIDE SEQUENCE [LARGE SCALE GENOMIC DNA]</scope>
    <source>
        <strain evidence="3 4">CGMCC 1.6844</strain>
    </source>
</reference>
<comment type="caution">
    <text evidence="3">The sequence shown here is derived from an EMBL/GenBank/DDBJ whole genome shotgun (WGS) entry which is preliminary data.</text>
</comment>
<gene>
    <name evidence="3" type="ORF">IP97_00014</name>
</gene>
<evidence type="ECO:0000259" key="2">
    <source>
        <dbReference type="Pfam" id="PF13548"/>
    </source>
</evidence>
<keyword evidence="1" id="KW-1133">Transmembrane helix</keyword>
<dbReference type="Proteomes" id="UP000315312">
    <property type="component" value="Unassembled WGS sequence"/>
</dbReference>
<dbReference type="RefSeq" id="WP_133607061.1">
    <property type="nucleotide sequence ID" value="NZ_SNZC01000001.1"/>
</dbReference>
<keyword evidence="1" id="KW-0812">Transmembrane</keyword>
<evidence type="ECO:0000313" key="3">
    <source>
        <dbReference type="EMBL" id="TWH98074.1"/>
    </source>
</evidence>
<keyword evidence="1" id="KW-0472">Membrane</keyword>
<feature type="transmembrane region" description="Helical" evidence="1">
    <location>
        <begin position="44"/>
        <end position="68"/>
    </location>
</feature>
<feature type="transmembrane region" description="Helical" evidence="1">
    <location>
        <begin position="7"/>
        <end position="32"/>
    </location>
</feature>
<proteinExistence type="predicted"/>
<evidence type="ECO:0000256" key="1">
    <source>
        <dbReference type="SAM" id="Phobius"/>
    </source>
</evidence>
<accession>A0A562KRT3</accession>
<evidence type="ECO:0000313" key="4">
    <source>
        <dbReference type="Proteomes" id="UP000315312"/>
    </source>
</evidence>
<dbReference type="InterPro" id="IPR025196">
    <property type="entry name" value="DUF4126"/>
</dbReference>
<sequence>MLETIISVCLGIGLAASAGFRVFVPLFVLSLATHFGYVPVGDSFAWIGSLTAIICLGIATVIEILAYYIPYIDNLLDTLAVPLAGIAGTVVMASTLVDLDPMITWGLAIIAGGGTATAINSATAVTRATSTVTTGGIGNHLVSTTETATASFVSVLAIFLPIVAFIVVILIIFVGIRLFKKFFSKKEK</sequence>
<dbReference type="AlphaFoldDB" id="A0A562KRT3"/>
<feature type="domain" description="DUF4126" evidence="2">
    <location>
        <begin position="8"/>
        <end position="181"/>
    </location>
</feature>